<evidence type="ECO:0008006" key="4">
    <source>
        <dbReference type="Google" id="ProtNLM"/>
    </source>
</evidence>
<evidence type="ECO:0000313" key="3">
    <source>
        <dbReference type="Proteomes" id="UP000242715"/>
    </source>
</evidence>
<protein>
    <recommendedName>
        <fullName evidence="4">Protein PHYTOCHROME KINASE SUBSTRATE 1</fullName>
    </recommendedName>
</protein>
<dbReference type="OrthoDB" id="1916150at2759"/>
<dbReference type="AlphaFoldDB" id="A0A2Z6NFS9"/>
<accession>A0A2Z6NFS9</accession>
<dbReference type="InterPro" id="IPR039615">
    <property type="entry name" value="PKS"/>
</dbReference>
<keyword evidence="3" id="KW-1185">Reference proteome</keyword>
<organism evidence="2 3">
    <name type="scientific">Trifolium subterraneum</name>
    <name type="common">Subterranean clover</name>
    <dbReference type="NCBI Taxonomy" id="3900"/>
    <lineage>
        <taxon>Eukaryota</taxon>
        <taxon>Viridiplantae</taxon>
        <taxon>Streptophyta</taxon>
        <taxon>Embryophyta</taxon>
        <taxon>Tracheophyta</taxon>
        <taxon>Spermatophyta</taxon>
        <taxon>Magnoliopsida</taxon>
        <taxon>eudicotyledons</taxon>
        <taxon>Gunneridae</taxon>
        <taxon>Pentapetalae</taxon>
        <taxon>rosids</taxon>
        <taxon>fabids</taxon>
        <taxon>Fabales</taxon>
        <taxon>Fabaceae</taxon>
        <taxon>Papilionoideae</taxon>
        <taxon>50 kb inversion clade</taxon>
        <taxon>NPAAA clade</taxon>
        <taxon>Hologalegina</taxon>
        <taxon>IRL clade</taxon>
        <taxon>Trifolieae</taxon>
        <taxon>Trifolium</taxon>
    </lineage>
</organism>
<proteinExistence type="predicted"/>
<dbReference type="EMBL" id="DF973924">
    <property type="protein sequence ID" value="GAU42561.1"/>
    <property type="molecule type" value="Genomic_DNA"/>
</dbReference>
<dbReference type="Proteomes" id="UP000242715">
    <property type="component" value="Unassembled WGS sequence"/>
</dbReference>
<feature type="region of interest" description="Disordered" evidence="1">
    <location>
        <begin position="446"/>
        <end position="466"/>
    </location>
</feature>
<reference evidence="3" key="1">
    <citation type="journal article" date="2017" name="Front. Plant Sci.">
        <title>Climate Clever Clovers: New Paradigm to Reduce the Environmental Footprint of Ruminants by Breeding Low Methanogenic Forages Utilizing Haplotype Variation.</title>
        <authorList>
            <person name="Kaur P."/>
            <person name="Appels R."/>
            <person name="Bayer P.E."/>
            <person name="Keeble-Gagnere G."/>
            <person name="Wang J."/>
            <person name="Hirakawa H."/>
            <person name="Shirasawa K."/>
            <person name="Vercoe P."/>
            <person name="Stefanova K."/>
            <person name="Durmic Z."/>
            <person name="Nichols P."/>
            <person name="Revell C."/>
            <person name="Isobe S.N."/>
            <person name="Edwards D."/>
            <person name="Erskine W."/>
        </authorList>
    </citation>
    <scope>NUCLEOTIDE SEQUENCE [LARGE SCALE GENOMIC DNA]</scope>
    <source>
        <strain evidence="3">cv. Daliak</strain>
    </source>
</reference>
<sequence>MVISANTFTSQNTNNNLRDVSFSSYLTNKEVVKDSFSDSFTRKEPFHLGVKKEEDGEIGVFDAEKYFNGVEINTPIPRVSTIDANKFKYLKDQQQNRNYKVQYGTSSVGSESSLNSQSELLQNALKNSSSSNSRKNQVHRKSLLASLGCNCSCYDKNSVDVNDHAGEISFNKGLVHGKSTSENIFKHDQDSSNHSVKTKKTETPLAATELMMNKDFPTYKVQLQQVEIPRKKLEVFGSPILDERCNKSLSFDMRLKKPSWEEASSKLVEQVTEFSTNCDESNYDDDVGSDASSDLFEIESLTGNKTNSIFTRTSTTSHVASGCNSPTCYAPSEASIEWSVITASAVEYSAISDHEDQGSVITIRSPIRSSFNSSTNGKHKVNKEMSLPRRRPSKFLGCNSQKSVGVALDAFTTTYEKQSSNQKIVGKSSEMLPQMTKFKVESFGARNEQQGYGKPPIRRSHEPHGAQLLYI</sequence>
<gene>
    <name evidence="2" type="ORF">TSUD_240370</name>
</gene>
<dbReference type="GO" id="GO:0009638">
    <property type="term" value="P:phototropism"/>
    <property type="evidence" value="ECO:0007669"/>
    <property type="project" value="InterPro"/>
</dbReference>
<dbReference type="PANTHER" id="PTHR33781">
    <property type="entry name" value="PROTEIN PHYTOCHROME KINASE SUBSTRATE 1-RELATED"/>
    <property type="match status" value="1"/>
</dbReference>
<evidence type="ECO:0000313" key="2">
    <source>
        <dbReference type="EMBL" id="GAU42561.1"/>
    </source>
</evidence>
<dbReference type="PANTHER" id="PTHR33781:SF4">
    <property type="entry name" value="PROTEIN PHYTOCHROME KINASE SUBSTRATE 1"/>
    <property type="match status" value="1"/>
</dbReference>
<name>A0A2Z6NFS9_TRISU</name>
<evidence type="ECO:0000256" key="1">
    <source>
        <dbReference type="SAM" id="MobiDB-lite"/>
    </source>
</evidence>